<dbReference type="EMBL" id="BJND01000038">
    <property type="protein sequence ID" value="GEC07305.1"/>
    <property type="molecule type" value="Genomic_DNA"/>
</dbReference>
<reference evidence="2 3" key="1">
    <citation type="submission" date="2019-06" db="EMBL/GenBank/DDBJ databases">
        <title>Whole genome shotgun sequence of Streptomyces spinoverrucosus NBRC 14228.</title>
        <authorList>
            <person name="Hosoyama A."/>
            <person name="Uohara A."/>
            <person name="Ohji S."/>
            <person name="Ichikawa N."/>
        </authorList>
    </citation>
    <scope>NUCLEOTIDE SEQUENCE [LARGE SCALE GENOMIC DNA]</scope>
    <source>
        <strain evidence="2 3">NBRC 14228</strain>
    </source>
</reference>
<organism evidence="2 3">
    <name type="scientific">Streptomyces spinoverrucosus</name>
    <dbReference type="NCBI Taxonomy" id="284043"/>
    <lineage>
        <taxon>Bacteria</taxon>
        <taxon>Bacillati</taxon>
        <taxon>Actinomycetota</taxon>
        <taxon>Actinomycetes</taxon>
        <taxon>Kitasatosporales</taxon>
        <taxon>Streptomycetaceae</taxon>
        <taxon>Streptomyces</taxon>
    </lineage>
</organism>
<feature type="region of interest" description="Disordered" evidence="1">
    <location>
        <begin position="144"/>
        <end position="163"/>
    </location>
</feature>
<dbReference type="PANTHER" id="PTHR38436:SF1">
    <property type="entry name" value="ESTER CYCLASE"/>
    <property type="match status" value="1"/>
</dbReference>
<dbReference type="InterPro" id="IPR032710">
    <property type="entry name" value="NTF2-like_dom_sf"/>
</dbReference>
<dbReference type="SUPFAM" id="SSF54427">
    <property type="entry name" value="NTF2-like"/>
    <property type="match status" value="1"/>
</dbReference>
<evidence type="ECO:0000313" key="2">
    <source>
        <dbReference type="EMBL" id="GEC07305.1"/>
    </source>
</evidence>
<accession>A0A4Y3VME0</accession>
<dbReference type="PANTHER" id="PTHR38436">
    <property type="entry name" value="POLYKETIDE CYCLASE SNOAL-LIKE DOMAIN"/>
    <property type="match status" value="1"/>
</dbReference>
<dbReference type="OrthoDB" id="9182871at2"/>
<name>A0A4Y3VME0_9ACTN</name>
<dbReference type="Proteomes" id="UP000317881">
    <property type="component" value="Unassembled WGS sequence"/>
</dbReference>
<evidence type="ECO:0000313" key="3">
    <source>
        <dbReference type="Proteomes" id="UP000317881"/>
    </source>
</evidence>
<protein>
    <recommendedName>
        <fullName evidence="4">Ester cyclase</fullName>
    </recommendedName>
</protein>
<dbReference type="RefSeq" id="WP_141311887.1">
    <property type="nucleotide sequence ID" value="NZ_BJND01000038.1"/>
</dbReference>
<dbReference type="Pfam" id="PF07366">
    <property type="entry name" value="SnoaL"/>
    <property type="match status" value="1"/>
</dbReference>
<evidence type="ECO:0008006" key="4">
    <source>
        <dbReference type="Google" id="ProtNLM"/>
    </source>
</evidence>
<sequence length="163" mass="17903">MPTTLTAEQQREVIEKVFHEGLDLGDLSAADRYLTADFRNNGSHDDSMRGPEAFKHTIKIQQSAFSDIRYEILDFISMGDKAAIRWVMHGKHTGPFIGIPATGLQVQHQAIIWFRFEGDRIAERWGIVDNFTLERFLKSGGKPVGPLTPAGANGGPGAGKPAA</sequence>
<keyword evidence="3" id="KW-1185">Reference proteome</keyword>
<proteinExistence type="predicted"/>
<dbReference type="InterPro" id="IPR009959">
    <property type="entry name" value="Cyclase_SnoaL-like"/>
</dbReference>
<evidence type="ECO:0000256" key="1">
    <source>
        <dbReference type="SAM" id="MobiDB-lite"/>
    </source>
</evidence>
<feature type="compositionally biased region" description="Gly residues" evidence="1">
    <location>
        <begin position="152"/>
        <end position="163"/>
    </location>
</feature>
<dbReference type="AlphaFoldDB" id="A0A4Y3VME0"/>
<comment type="caution">
    <text evidence="2">The sequence shown here is derived from an EMBL/GenBank/DDBJ whole genome shotgun (WGS) entry which is preliminary data.</text>
</comment>
<gene>
    <name evidence="2" type="ORF">SSP24_49600</name>
</gene>
<dbReference type="GO" id="GO:0030638">
    <property type="term" value="P:polyketide metabolic process"/>
    <property type="evidence" value="ECO:0007669"/>
    <property type="project" value="InterPro"/>
</dbReference>
<dbReference type="Gene3D" id="3.10.450.50">
    <property type="match status" value="1"/>
</dbReference>